<keyword evidence="7 11" id="KW-0100">Branched-chain amino acid biosynthesis</keyword>
<comment type="catalytic activity">
    <reaction evidence="11">
        <text>L-isoleucine + 2-oxoglutarate = (S)-3-methyl-2-oxopentanoate + L-glutamate</text>
        <dbReference type="Rhea" id="RHEA:24801"/>
        <dbReference type="ChEBI" id="CHEBI:16810"/>
        <dbReference type="ChEBI" id="CHEBI:29985"/>
        <dbReference type="ChEBI" id="CHEBI:35146"/>
        <dbReference type="ChEBI" id="CHEBI:58045"/>
        <dbReference type="EC" id="2.6.1.42"/>
    </reaction>
</comment>
<dbReference type="NCBIfam" id="TIGR01123">
    <property type="entry name" value="ilvE_II"/>
    <property type="match status" value="1"/>
</dbReference>
<evidence type="ECO:0000256" key="11">
    <source>
        <dbReference type="RuleBase" id="RU004517"/>
    </source>
</evidence>
<dbReference type="InterPro" id="IPR043132">
    <property type="entry name" value="BCAT-like_C"/>
</dbReference>
<evidence type="ECO:0000256" key="7">
    <source>
        <dbReference type="ARBA" id="ARBA00023304"/>
    </source>
</evidence>
<gene>
    <name evidence="12" type="ORF">OVA965_LOCUS24216</name>
    <name evidence="13" type="ORF">TMI583_LOCUS24938</name>
</gene>
<comment type="catalytic activity">
    <reaction evidence="11">
        <text>L-leucine + 2-oxoglutarate = 4-methyl-2-oxopentanoate + L-glutamate</text>
        <dbReference type="Rhea" id="RHEA:18321"/>
        <dbReference type="ChEBI" id="CHEBI:16810"/>
        <dbReference type="ChEBI" id="CHEBI:17865"/>
        <dbReference type="ChEBI" id="CHEBI:29985"/>
        <dbReference type="ChEBI" id="CHEBI:57427"/>
        <dbReference type="EC" id="2.6.1.42"/>
    </reaction>
</comment>
<comment type="similarity">
    <text evidence="2 9">Belongs to the class-IV pyridoxal-phosphate-dependent aminotransferase family.</text>
</comment>
<comment type="caution">
    <text evidence="12">The sequence shown here is derived from an EMBL/GenBank/DDBJ whole genome shotgun (WGS) entry which is preliminary data.</text>
</comment>
<dbReference type="FunFam" id="3.30.470.10:FF:000002">
    <property type="entry name" value="Branched-chain-amino-acid aminotransferase"/>
    <property type="match status" value="1"/>
</dbReference>
<dbReference type="Gene3D" id="3.30.470.10">
    <property type="match status" value="1"/>
</dbReference>
<dbReference type="EMBL" id="CAJOBA010036026">
    <property type="protein sequence ID" value="CAF4015402.1"/>
    <property type="molecule type" value="Genomic_DNA"/>
</dbReference>
<dbReference type="NCBIfam" id="NF009897">
    <property type="entry name" value="PRK13357.1"/>
    <property type="match status" value="1"/>
</dbReference>
<dbReference type="PIRSF" id="PIRSF006468">
    <property type="entry name" value="BCAT1"/>
    <property type="match status" value="1"/>
</dbReference>
<evidence type="ECO:0000256" key="8">
    <source>
        <dbReference type="PIRSR" id="PIRSR006468-1"/>
    </source>
</evidence>
<dbReference type="InterPro" id="IPR005786">
    <property type="entry name" value="B_amino_transII"/>
</dbReference>
<dbReference type="InterPro" id="IPR001544">
    <property type="entry name" value="Aminotrans_IV"/>
</dbReference>
<dbReference type="GO" id="GO:0009099">
    <property type="term" value="P:L-valine biosynthetic process"/>
    <property type="evidence" value="ECO:0007669"/>
    <property type="project" value="TreeGrafter"/>
</dbReference>
<dbReference type="PROSITE" id="PS00770">
    <property type="entry name" value="AA_TRANSFER_CLASS_4"/>
    <property type="match status" value="1"/>
</dbReference>
<dbReference type="GO" id="GO:0005739">
    <property type="term" value="C:mitochondrion"/>
    <property type="evidence" value="ECO:0007669"/>
    <property type="project" value="TreeGrafter"/>
</dbReference>
<dbReference type="Proteomes" id="UP000682733">
    <property type="component" value="Unassembled WGS sequence"/>
</dbReference>
<evidence type="ECO:0000313" key="14">
    <source>
        <dbReference type="Proteomes" id="UP000677228"/>
    </source>
</evidence>
<keyword evidence="4 11" id="KW-0028">Amino-acid biosynthesis</keyword>
<dbReference type="EC" id="2.6.1.42" evidence="11"/>
<sequence>MFLGRDQPPPRAAADITVTNTKEPVSRPDPDKLVFGHHFSDHMLTIKHTTTKGWDKPVIEPIRDLSIHPAAKVLHYATEIFEGMKAYRGIDDKIRLFRPDLNMKRMLSSAERSVLPTFDGSELLECIKKLIKVDIDWVPRSKSSTLYIRPCLIGTEVMSRVGAPTESLLFVLTGPVGPYFPTGFKPISLLADPNYVRAFPGGVGEFKAGSNYGPTIYVGKVAAEHGCQQALWLHGREHLITEVGTMNVFTLLKNKKGEKELVTAPLNGLILPGVTRQSVLDLARTWSELVVSEREMSMHELVEAYDQNRVLEMFGAGTACIVCPIERIVYEGKNLNIPTMKNGAPLTTRFLNELTDIQVGECYNCGIFM</sequence>
<dbReference type="InterPro" id="IPR036038">
    <property type="entry name" value="Aminotransferase-like"/>
</dbReference>
<evidence type="ECO:0000313" key="13">
    <source>
        <dbReference type="EMBL" id="CAF4015402.1"/>
    </source>
</evidence>
<dbReference type="Pfam" id="PF01063">
    <property type="entry name" value="Aminotran_4"/>
    <property type="match status" value="1"/>
</dbReference>
<dbReference type="CDD" id="cd01557">
    <property type="entry name" value="BCAT_beta_family"/>
    <property type="match status" value="1"/>
</dbReference>
<comment type="cofactor">
    <cofactor evidence="1 10">
        <name>pyridoxal 5'-phosphate</name>
        <dbReference type="ChEBI" id="CHEBI:597326"/>
    </cofactor>
</comment>
<evidence type="ECO:0000256" key="4">
    <source>
        <dbReference type="ARBA" id="ARBA00022605"/>
    </source>
</evidence>
<dbReference type="EMBL" id="CAJNOK010014492">
    <property type="protein sequence ID" value="CAF1206002.1"/>
    <property type="molecule type" value="Genomic_DNA"/>
</dbReference>
<dbReference type="FunFam" id="3.20.10.10:FF:000004">
    <property type="entry name" value="Branched-chain-amino-acid aminotransferase"/>
    <property type="match status" value="1"/>
</dbReference>
<evidence type="ECO:0000256" key="9">
    <source>
        <dbReference type="RuleBase" id="RU004106"/>
    </source>
</evidence>
<keyword evidence="5 11" id="KW-0808">Transferase</keyword>
<dbReference type="SUPFAM" id="SSF56752">
    <property type="entry name" value="D-aminoacid aminotransferase-like PLP-dependent enzymes"/>
    <property type="match status" value="1"/>
</dbReference>
<dbReference type="PANTHER" id="PTHR11825">
    <property type="entry name" value="SUBGROUP IIII AMINOTRANSFERASE"/>
    <property type="match status" value="1"/>
</dbReference>
<keyword evidence="6 10" id="KW-0663">Pyridoxal phosphate</keyword>
<evidence type="ECO:0000256" key="2">
    <source>
        <dbReference type="ARBA" id="ARBA00009320"/>
    </source>
</evidence>
<reference evidence="12" key="1">
    <citation type="submission" date="2021-02" db="EMBL/GenBank/DDBJ databases">
        <authorList>
            <person name="Nowell W R."/>
        </authorList>
    </citation>
    <scope>NUCLEOTIDE SEQUENCE</scope>
</reference>
<dbReference type="PANTHER" id="PTHR11825:SF44">
    <property type="entry name" value="BRANCHED-CHAIN-AMINO-ACID AMINOTRANSFERASE"/>
    <property type="match status" value="1"/>
</dbReference>
<dbReference type="InterPro" id="IPR033939">
    <property type="entry name" value="BCAT_family"/>
</dbReference>
<comment type="catalytic activity">
    <reaction evidence="11">
        <text>L-valine + 2-oxoglutarate = 3-methyl-2-oxobutanoate + L-glutamate</text>
        <dbReference type="Rhea" id="RHEA:24813"/>
        <dbReference type="ChEBI" id="CHEBI:11851"/>
        <dbReference type="ChEBI" id="CHEBI:16810"/>
        <dbReference type="ChEBI" id="CHEBI:29985"/>
        <dbReference type="ChEBI" id="CHEBI:57762"/>
        <dbReference type="EC" id="2.6.1.42"/>
    </reaction>
</comment>
<dbReference type="Proteomes" id="UP000677228">
    <property type="component" value="Unassembled WGS sequence"/>
</dbReference>
<evidence type="ECO:0000256" key="6">
    <source>
        <dbReference type="ARBA" id="ARBA00022898"/>
    </source>
</evidence>
<dbReference type="InterPro" id="IPR043131">
    <property type="entry name" value="BCAT-like_N"/>
</dbReference>
<name>A0A8S2EHD7_9BILA</name>
<evidence type="ECO:0000256" key="10">
    <source>
        <dbReference type="RuleBase" id="RU004516"/>
    </source>
</evidence>
<evidence type="ECO:0000256" key="5">
    <source>
        <dbReference type="ARBA" id="ARBA00022679"/>
    </source>
</evidence>
<dbReference type="GO" id="GO:0009098">
    <property type="term" value="P:L-leucine biosynthetic process"/>
    <property type="evidence" value="ECO:0007669"/>
    <property type="project" value="TreeGrafter"/>
</dbReference>
<proteinExistence type="inferred from homology"/>
<evidence type="ECO:0000313" key="12">
    <source>
        <dbReference type="EMBL" id="CAF1206002.1"/>
    </source>
</evidence>
<dbReference type="Gene3D" id="3.20.10.10">
    <property type="entry name" value="D-amino Acid Aminotransferase, subunit A, domain 2"/>
    <property type="match status" value="1"/>
</dbReference>
<evidence type="ECO:0000256" key="1">
    <source>
        <dbReference type="ARBA" id="ARBA00001933"/>
    </source>
</evidence>
<keyword evidence="3 11" id="KW-0032">Aminotransferase</keyword>
<dbReference type="GO" id="GO:0004084">
    <property type="term" value="F:branched-chain-amino-acid transaminase activity"/>
    <property type="evidence" value="ECO:0007669"/>
    <property type="project" value="UniProtKB-EC"/>
</dbReference>
<dbReference type="AlphaFoldDB" id="A0A8S2EHD7"/>
<accession>A0A8S2EHD7</accession>
<feature type="modified residue" description="N6-(pyridoxal phosphate)lysine" evidence="8">
    <location>
        <position position="207"/>
    </location>
</feature>
<evidence type="ECO:0000256" key="3">
    <source>
        <dbReference type="ARBA" id="ARBA00022576"/>
    </source>
</evidence>
<protein>
    <recommendedName>
        <fullName evidence="11">Branched-chain-amino-acid aminotransferase</fullName>
        <ecNumber evidence="11">2.6.1.42</ecNumber>
    </recommendedName>
</protein>
<dbReference type="InterPro" id="IPR018300">
    <property type="entry name" value="Aminotrans_IV_CS"/>
</dbReference>
<organism evidence="12 14">
    <name type="scientific">Didymodactylos carnosus</name>
    <dbReference type="NCBI Taxonomy" id="1234261"/>
    <lineage>
        <taxon>Eukaryota</taxon>
        <taxon>Metazoa</taxon>
        <taxon>Spiralia</taxon>
        <taxon>Gnathifera</taxon>
        <taxon>Rotifera</taxon>
        <taxon>Eurotatoria</taxon>
        <taxon>Bdelloidea</taxon>
        <taxon>Philodinida</taxon>
        <taxon>Philodinidae</taxon>
        <taxon>Didymodactylos</taxon>
    </lineage>
</organism>